<name>A0ACC7P0I0_9BACL</name>
<evidence type="ECO:0000313" key="2">
    <source>
        <dbReference type="Proteomes" id="UP001631969"/>
    </source>
</evidence>
<gene>
    <name evidence="1" type="ORF">ACI1P1_16740</name>
</gene>
<protein>
    <submittedName>
        <fullName evidence="1">Bax inhibitor-1 family protein</fullName>
    </submittedName>
</protein>
<dbReference type="EMBL" id="JBJURJ010000010">
    <property type="protein sequence ID" value="MFM9329945.1"/>
    <property type="molecule type" value="Genomic_DNA"/>
</dbReference>
<keyword evidence="2" id="KW-1185">Reference proteome</keyword>
<organism evidence="1 2">
    <name type="scientific">Paenibacillus mesotrionivorans</name>
    <dbReference type="NCBI Taxonomy" id="3160968"/>
    <lineage>
        <taxon>Bacteria</taxon>
        <taxon>Bacillati</taxon>
        <taxon>Bacillota</taxon>
        <taxon>Bacilli</taxon>
        <taxon>Bacillales</taxon>
        <taxon>Paenibacillaceae</taxon>
        <taxon>Paenibacillus</taxon>
    </lineage>
</organism>
<proteinExistence type="predicted"/>
<accession>A0ACC7P0I0</accession>
<comment type="caution">
    <text evidence="1">The sequence shown here is derived from an EMBL/GenBank/DDBJ whole genome shotgun (WGS) entry which is preliminary data.</text>
</comment>
<evidence type="ECO:0000313" key="1">
    <source>
        <dbReference type="EMBL" id="MFM9329945.1"/>
    </source>
</evidence>
<sequence>MDVQSRPIAVDMEREAYNDPFHKLMRMFTISVLISFIGTAIGTMVPPALFLPLVVVEFVMVISAFWIRRGKKAIGYPFVFAFTFISGVTLYPTIAHYANIGGNSLVLTAFSVTAAGFAALSFYAYFSKRDFSFLGGMLTIGLFTLVGFSLVGMFTGGFGGGLGLGISVLGVLIFSGYILYDISRYRQGLSDEMIPLAVMCLYLDFINLFLYVLRILGILSSDD</sequence>
<dbReference type="Proteomes" id="UP001631969">
    <property type="component" value="Unassembled WGS sequence"/>
</dbReference>
<reference evidence="1" key="1">
    <citation type="submission" date="2024-12" db="EMBL/GenBank/DDBJ databases">
        <authorList>
            <person name="Wu N."/>
        </authorList>
    </citation>
    <scope>NUCLEOTIDE SEQUENCE</scope>
    <source>
        <strain evidence="1">P15</strain>
    </source>
</reference>